<dbReference type="Pfam" id="PF04616">
    <property type="entry name" value="Glyco_hydro_43"/>
    <property type="match status" value="1"/>
</dbReference>
<feature type="chain" id="PRO_5031038282" evidence="5">
    <location>
        <begin position="23"/>
        <end position="353"/>
    </location>
</feature>
<reference evidence="6 7" key="1">
    <citation type="submission" date="2020-08" db="EMBL/GenBank/DDBJ databases">
        <title>Functional genomics of gut bacteria from endangered species of beetles.</title>
        <authorList>
            <person name="Carlos-Shanley C."/>
        </authorList>
    </citation>
    <scope>NUCLEOTIDE SEQUENCE [LARGE SCALE GENOMIC DNA]</scope>
    <source>
        <strain evidence="6 7">S00224</strain>
    </source>
</reference>
<keyword evidence="5" id="KW-0732">Signal</keyword>
<evidence type="ECO:0000256" key="4">
    <source>
        <dbReference type="RuleBase" id="RU361187"/>
    </source>
</evidence>
<dbReference type="PANTHER" id="PTHR35279">
    <property type="match status" value="1"/>
</dbReference>
<dbReference type="AlphaFoldDB" id="A0A7W7K3E7"/>
<organism evidence="6 7">
    <name type="scientific">Sphingomonas kyeonggiensis</name>
    <dbReference type="NCBI Taxonomy" id="1268553"/>
    <lineage>
        <taxon>Bacteria</taxon>
        <taxon>Pseudomonadati</taxon>
        <taxon>Pseudomonadota</taxon>
        <taxon>Alphaproteobacteria</taxon>
        <taxon>Sphingomonadales</taxon>
        <taxon>Sphingomonadaceae</taxon>
        <taxon>Sphingomonas</taxon>
    </lineage>
</organism>
<dbReference type="PANTHER" id="PTHR35279:SF1">
    <property type="entry name" value="ARABINANASE_LEVANSUCRASE_INVERTASE"/>
    <property type="match status" value="1"/>
</dbReference>
<protein>
    <submittedName>
        <fullName evidence="6">Putative GH43/DUF377 family glycosyl hydrolase</fullName>
    </submittedName>
</protein>
<dbReference type="EMBL" id="JACHLN010000002">
    <property type="protein sequence ID" value="MBB4839605.1"/>
    <property type="molecule type" value="Genomic_DNA"/>
</dbReference>
<evidence type="ECO:0000313" key="7">
    <source>
        <dbReference type="Proteomes" id="UP000575241"/>
    </source>
</evidence>
<dbReference type="GO" id="GO:0004553">
    <property type="term" value="F:hydrolase activity, hydrolyzing O-glycosyl compounds"/>
    <property type="evidence" value="ECO:0007669"/>
    <property type="project" value="InterPro"/>
</dbReference>
<name>A0A7W7K3E7_9SPHN</name>
<dbReference type="GO" id="GO:0005975">
    <property type="term" value="P:carbohydrate metabolic process"/>
    <property type="evidence" value="ECO:0007669"/>
    <property type="project" value="InterPro"/>
</dbReference>
<evidence type="ECO:0000256" key="5">
    <source>
        <dbReference type="SAM" id="SignalP"/>
    </source>
</evidence>
<accession>A0A7W7K3E7</accession>
<dbReference type="SUPFAM" id="SSF75005">
    <property type="entry name" value="Arabinanase/levansucrase/invertase"/>
    <property type="match status" value="1"/>
</dbReference>
<evidence type="ECO:0000256" key="1">
    <source>
        <dbReference type="ARBA" id="ARBA00009865"/>
    </source>
</evidence>
<comment type="similarity">
    <text evidence="1 4">Belongs to the glycosyl hydrolase 43 family.</text>
</comment>
<keyword evidence="3 4" id="KW-0326">Glycosidase</keyword>
<evidence type="ECO:0000256" key="3">
    <source>
        <dbReference type="ARBA" id="ARBA00023295"/>
    </source>
</evidence>
<sequence length="353" mass="38658">MGTEKRRVHVFLAGAGFAAMLAAPFAALSQQAPKQDPAVREAKLVATYSDTSRLGTPWAKDPSVVRFNGKFLMYYTVPAPRENPVGVKDFPKGLAIGIAESTDLKTWTKVGEILPRQQVEANGIAAPGAVVIGGKVHLFYQTYGNREKDAINHAWSSDGIVFERDPGNPVFHPDPATAKWSVGRAIDAEAFVQGNRLMLYYATRDPEFKVQKVGVASAPIGSKFTRGDFTNLNNDKSILEPELAWERNCIEAPSVIRRGGKLYMFYAGGYNNEPQQIGVAVSTDGVKWKRLSDKPFLANGPKGSWNASESGHPGIFQFGNRTFLFFQGNNDRGKSWTLAATEIGWNAKGPYLK</sequence>
<comment type="caution">
    <text evidence="6">The sequence shown here is derived from an EMBL/GenBank/DDBJ whole genome shotgun (WGS) entry which is preliminary data.</text>
</comment>
<gene>
    <name evidence="6" type="ORF">HNP52_002674</name>
</gene>
<dbReference type="Proteomes" id="UP000575241">
    <property type="component" value="Unassembled WGS sequence"/>
</dbReference>
<dbReference type="Gene3D" id="2.115.10.20">
    <property type="entry name" value="Glycosyl hydrolase domain, family 43"/>
    <property type="match status" value="3"/>
</dbReference>
<feature type="signal peptide" evidence="5">
    <location>
        <begin position="1"/>
        <end position="22"/>
    </location>
</feature>
<dbReference type="InterPro" id="IPR023296">
    <property type="entry name" value="Glyco_hydro_beta-prop_sf"/>
</dbReference>
<evidence type="ECO:0000256" key="2">
    <source>
        <dbReference type="ARBA" id="ARBA00022801"/>
    </source>
</evidence>
<keyword evidence="7" id="KW-1185">Reference proteome</keyword>
<evidence type="ECO:0000313" key="6">
    <source>
        <dbReference type="EMBL" id="MBB4839605.1"/>
    </source>
</evidence>
<dbReference type="RefSeq" id="WP_184167858.1">
    <property type="nucleotide sequence ID" value="NZ_JACHLN010000002.1"/>
</dbReference>
<keyword evidence="2 4" id="KW-0378">Hydrolase</keyword>
<dbReference type="InterPro" id="IPR006710">
    <property type="entry name" value="Glyco_hydro_43"/>
</dbReference>
<proteinExistence type="inferred from homology"/>